<evidence type="ECO:0000313" key="3">
    <source>
        <dbReference type="Proteomes" id="UP001605989"/>
    </source>
</evidence>
<organism evidence="2 3">
    <name type="scientific">Megasphaera hexanoica</name>
    <dbReference type="NCBI Taxonomy" id="1675036"/>
    <lineage>
        <taxon>Bacteria</taxon>
        <taxon>Bacillati</taxon>
        <taxon>Bacillota</taxon>
        <taxon>Negativicutes</taxon>
        <taxon>Veillonellales</taxon>
        <taxon>Veillonellaceae</taxon>
        <taxon>Megasphaera</taxon>
    </lineage>
</organism>
<protein>
    <submittedName>
        <fullName evidence="2">Uncharacterized protein</fullName>
    </submittedName>
</protein>
<reference evidence="2 3" key="1">
    <citation type="submission" date="2024-10" db="EMBL/GenBank/DDBJ databases">
        <authorList>
            <person name="Sang B.-I."/>
            <person name="Prabhaharan D."/>
        </authorList>
    </citation>
    <scope>NUCLEOTIDE SEQUENCE [LARGE SCALE GENOMIC DNA]</scope>
    <source>
        <strain evidence="2 3">MH</strain>
    </source>
</reference>
<dbReference type="RefSeq" id="WP_113855937.1">
    <property type="nucleotide sequence ID" value="NZ_CP011940.1"/>
</dbReference>
<keyword evidence="1" id="KW-0812">Transmembrane</keyword>
<accession>A0ABW7DKP0</accession>
<feature type="transmembrane region" description="Helical" evidence="1">
    <location>
        <begin position="17"/>
        <end position="36"/>
    </location>
</feature>
<comment type="caution">
    <text evidence="2">The sequence shown here is derived from an EMBL/GenBank/DDBJ whole genome shotgun (WGS) entry which is preliminary data.</text>
</comment>
<gene>
    <name evidence="2" type="ORF">ACGTZG_00495</name>
</gene>
<keyword evidence="3" id="KW-1185">Reference proteome</keyword>
<proteinExistence type="predicted"/>
<sequence length="198" mass="22672">MSRKEVVLQFFHDNWKFWLSVCLVVALFAIAVTVYMRKEEKRVTEPLTVKYEDSTNSEKMKKALDVDSGASREITREIERIHDGDVRPVVTYTVEAPTIEAAAMETAKNIEQRDTRLPKQAVEKTDRTVITPDPNKQTVDVYKINLRNNHKIKVGVLQVDGKTYGGAGYQAGRWEGMVYTRDGRQIDAGSIMYTIKQW</sequence>
<evidence type="ECO:0000256" key="1">
    <source>
        <dbReference type="SAM" id="Phobius"/>
    </source>
</evidence>
<keyword evidence="1" id="KW-0472">Membrane</keyword>
<name>A0ABW7DKP0_9FIRM</name>
<keyword evidence="1" id="KW-1133">Transmembrane helix</keyword>
<dbReference type="Proteomes" id="UP001605989">
    <property type="component" value="Unassembled WGS sequence"/>
</dbReference>
<evidence type="ECO:0000313" key="2">
    <source>
        <dbReference type="EMBL" id="MFG6271665.1"/>
    </source>
</evidence>
<dbReference type="EMBL" id="JBIEKR010000001">
    <property type="protein sequence ID" value="MFG6271665.1"/>
    <property type="molecule type" value="Genomic_DNA"/>
</dbReference>